<proteinExistence type="predicted"/>
<sequence length="395" mass="43081">MAMLLAVPLVLGCGPAESPRATGLPVETRASGIRIRLTDVQARLIGTVLRLELRREMATRPSETFLPITAEMLDVTGFVGDERLWGSLVSYPERDGWLPVDLLVGYRPAEPGEATVTIEWLLVAPESGFNGSPRRIEGPWTFVLPRSVFDRAAVAPTVFAVEREIATDHPDLRIVLHRLLSSQAGTGIVYRLETGKLGPSNVLENGLRVRLSNGGLMEASGEWPLPDGSRVAEFPPLGEQTRAFAVEWYPWVVAHPEPVRIELDLSPLWAVPEGAIVPLGTAFELGGEPLTVTSVQRRGDEMVLVVRNQLDPEARRRLLVGPVWEGIVLRADTGKVYRNIGGSTGLERDERGGVFAGASTLEFELPPVGTQRVWLEVPVTGRLVRAPAVTLALDE</sequence>
<dbReference type="KEGG" id="tro:trd_A0513"/>
<organism evidence="1 2">
    <name type="scientific">Thermomicrobium roseum (strain ATCC 27502 / DSM 5159 / P-2)</name>
    <dbReference type="NCBI Taxonomy" id="309801"/>
    <lineage>
        <taxon>Bacteria</taxon>
        <taxon>Pseudomonadati</taxon>
        <taxon>Thermomicrobiota</taxon>
        <taxon>Thermomicrobia</taxon>
        <taxon>Thermomicrobiales</taxon>
        <taxon>Thermomicrobiaceae</taxon>
        <taxon>Thermomicrobium</taxon>
    </lineage>
</organism>
<protein>
    <submittedName>
        <fullName evidence="1">Uncharacterized protein</fullName>
    </submittedName>
</protein>
<dbReference type="EMBL" id="CP001276">
    <property type="protein sequence ID" value="ACM06885.1"/>
    <property type="molecule type" value="Genomic_DNA"/>
</dbReference>
<dbReference type="Proteomes" id="UP000000447">
    <property type="component" value="Plasmid unnamed"/>
</dbReference>
<evidence type="ECO:0000313" key="1">
    <source>
        <dbReference type="EMBL" id="ACM06885.1"/>
    </source>
</evidence>
<reference evidence="1 2" key="1">
    <citation type="journal article" date="2009" name="PLoS ONE">
        <title>Complete genome sequence of the aerobic CO-oxidizing thermophile Thermomicrobium roseum.</title>
        <authorList>
            <person name="Wu D."/>
            <person name="Raymond J."/>
            <person name="Wu M."/>
            <person name="Chatterji S."/>
            <person name="Ren Q."/>
            <person name="Graham J.E."/>
            <person name="Bryant D.A."/>
            <person name="Robb F."/>
            <person name="Colman A."/>
            <person name="Tallon L.J."/>
            <person name="Badger J.H."/>
            <person name="Madupu R."/>
            <person name="Ward N.L."/>
            <person name="Eisen J.A."/>
        </authorList>
    </citation>
    <scope>NUCLEOTIDE SEQUENCE [LARGE SCALE GENOMIC DNA]</scope>
    <source>
        <strain evidence="2">ATCC 27502 / DSM 5159 / P-2</strain>
        <plasmid evidence="1">unnamed</plasmid>
    </source>
</reference>
<dbReference type="HOGENOM" id="CLU_698160_0_0_0"/>
<geneLocation type="plasmid" evidence="2">
    <name>Tros</name>
</geneLocation>
<evidence type="ECO:0000313" key="2">
    <source>
        <dbReference type="Proteomes" id="UP000000447"/>
    </source>
</evidence>
<dbReference type="RefSeq" id="WP_012642872.1">
    <property type="nucleotide sequence ID" value="NC_011961.1"/>
</dbReference>
<keyword evidence="1" id="KW-0614">Plasmid</keyword>
<accession>B9L3Z9</accession>
<keyword evidence="2" id="KW-1185">Reference proteome</keyword>
<dbReference type="AlphaFoldDB" id="B9L3Z9"/>
<gene>
    <name evidence="1" type="ordered locus">trd_A0513</name>
</gene>
<name>B9L3Z9_THERP</name>